<gene>
    <name evidence="3" type="ORF">GCM10009765_15600</name>
</gene>
<feature type="compositionally biased region" description="Polar residues" evidence="2">
    <location>
        <begin position="1"/>
        <end position="11"/>
    </location>
</feature>
<organism evidence="3 4">
    <name type="scientific">Fodinicola feengrottensis</name>
    <dbReference type="NCBI Taxonomy" id="435914"/>
    <lineage>
        <taxon>Bacteria</taxon>
        <taxon>Bacillati</taxon>
        <taxon>Actinomycetota</taxon>
        <taxon>Actinomycetes</taxon>
        <taxon>Mycobacteriales</taxon>
        <taxon>Fodinicola</taxon>
    </lineage>
</organism>
<evidence type="ECO:0000313" key="4">
    <source>
        <dbReference type="Proteomes" id="UP001500618"/>
    </source>
</evidence>
<dbReference type="EMBL" id="BAAANY010000005">
    <property type="protein sequence ID" value="GAA1666981.1"/>
    <property type="molecule type" value="Genomic_DNA"/>
</dbReference>
<feature type="region of interest" description="Disordered" evidence="2">
    <location>
        <begin position="1"/>
        <end position="20"/>
    </location>
</feature>
<evidence type="ECO:0000256" key="2">
    <source>
        <dbReference type="SAM" id="MobiDB-lite"/>
    </source>
</evidence>
<keyword evidence="4" id="KW-1185">Reference proteome</keyword>
<keyword evidence="1" id="KW-0175">Coiled coil</keyword>
<evidence type="ECO:0000313" key="3">
    <source>
        <dbReference type="EMBL" id="GAA1666981.1"/>
    </source>
</evidence>
<accession>A0ABN2G879</accession>
<protein>
    <submittedName>
        <fullName evidence="3">Uncharacterized protein</fullName>
    </submittedName>
</protein>
<feature type="compositionally biased region" description="Basic and acidic residues" evidence="2">
    <location>
        <begin position="313"/>
        <end position="354"/>
    </location>
</feature>
<feature type="region of interest" description="Disordered" evidence="2">
    <location>
        <begin position="276"/>
        <end position="432"/>
    </location>
</feature>
<proteinExistence type="predicted"/>
<comment type="caution">
    <text evidence="3">The sequence shown here is derived from an EMBL/GenBank/DDBJ whole genome shotgun (WGS) entry which is preliminary data.</text>
</comment>
<reference evidence="3 4" key="1">
    <citation type="journal article" date="2019" name="Int. J. Syst. Evol. Microbiol.">
        <title>The Global Catalogue of Microorganisms (GCM) 10K type strain sequencing project: providing services to taxonomists for standard genome sequencing and annotation.</title>
        <authorList>
            <consortium name="The Broad Institute Genomics Platform"/>
            <consortium name="The Broad Institute Genome Sequencing Center for Infectious Disease"/>
            <person name="Wu L."/>
            <person name="Ma J."/>
        </authorList>
    </citation>
    <scope>NUCLEOTIDE SEQUENCE [LARGE SCALE GENOMIC DNA]</scope>
    <source>
        <strain evidence="3 4">JCM 14718</strain>
    </source>
</reference>
<dbReference type="Proteomes" id="UP001500618">
    <property type="component" value="Unassembled WGS sequence"/>
</dbReference>
<evidence type="ECO:0000256" key="1">
    <source>
        <dbReference type="SAM" id="Coils"/>
    </source>
</evidence>
<sequence length="432" mass="47334">MTTPDPIQSQPRAALPAATSPKVRSRFARLVTIQDKDETKSFWEKTADAGAKFAITLPTRVALAGGLALNSGSWELITVLGAGVAVDVAWTIVRSKLKDQAAIEKREAQLAKKLDVDTDPLEQHKEARDRIDALEQAVAEHSEPVAKIESLEGRQLDQGQKLGQVVQAVRMDHNKLEAQGEQLSAVRQQMQHQAAQQNQLQNDSQQFFNAVREAFDQQNQHFDDRLKQTVEQQNQYFEQRVQQAVAEQVPQAVAAEVQRLLAAGVLAPVASQQQAVQQGQQASGPSLQGRQTPASIGGDNGPPPVTRKGPLRRFADSIDRLQGREPKLTPNEQWHKDRNEQAKEAGRARDEAAVSERQQGANPQPAVPYQSVHDQNAPAAPWQAGTGHGYTGPEPKLENQADQAPSEQPDLRQPLNLGQSLTPRASKKGPKK</sequence>
<name>A0ABN2G879_9ACTN</name>
<feature type="compositionally biased region" description="Low complexity" evidence="2">
    <location>
        <begin position="276"/>
        <end position="285"/>
    </location>
</feature>
<dbReference type="RefSeq" id="WP_344308467.1">
    <property type="nucleotide sequence ID" value="NZ_BAAANY010000005.1"/>
</dbReference>
<feature type="coiled-coil region" evidence="1">
    <location>
        <begin position="173"/>
        <end position="203"/>
    </location>
</feature>